<evidence type="ECO:0000313" key="3">
    <source>
        <dbReference type="Proteomes" id="UP001487740"/>
    </source>
</evidence>
<feature type="signal peptide" evidence="1">
    <location>
        <begin position="1"/>
        <end position="21"/>
    </location>
</feature>
<comment type="caution">
    <text evidence="2">The sequence shown here is derived from an EMBL/GenBank/DDBJ whole genome shotgun (WGS) entry which is preliminary data.</text>
</comment>
<sequence length="203" mass="22403">MEESWACLPAYLLLLLVIVASAPTFPDPEEYEDYEGVYLEDDNATGCINGLAEEDLSCLCHPCWGGVRCQSYEDNYAPRFLVHAATAVVPENITGSVYRAWATDGDLGLTCPLGGEQVTRCPCAAVTYQLFAAPGDHRFALHHTTGVLSRNLSGAALMPGQSYTYKLMVQSLPKRGRIQDLQYDILDLRIYVSPDYVTITPWT</sequence>
<keyword evidence="1" id="KW-0732">Signal</keyword>
<name>A0AAW0U3S4_SCYPA</name>
<proteinExistence type="predicted"/>
<gene>
    <name evidence="2" type="ORF">O3P69_006393</name>
</gene>
<evidence type="ECO:0000313" key="2">
    <source>
        <dbReference type="EMBL" id="KAK8394166.1"/>
    </source>
</evidence>
<dbReference type="EMBL" id="JARAKH010000019">
    <property type="protein sequence ID" value="KAK8394166.1"/>
    <property type="molecule type" value="Genomic_DNA"/>
</dbReference>
<feature type="chain" id="PRO_5043441137" evidence="1">
    <location>
        <begin position="22"/>
        <end position="203"/>
    </location>
</feature>
<dbReference type="AlphaFoldDB" id="A0AAW0U3S4"/>
<accession>A0AAW0U3S4</accession>
<reference evidence="2 3" key="1">
    <citation type="submission" date="2023-03" db="EMBL/GenBank/DDBJ databases">
        <title>High-quality genome of Scylla paramamosain provides insights in environmental adaptation.</title>
        <authorList>
            <person name="Zhang L."/>
        </authorList>
    </citation>
    <scope>NUCLEOTIDE SEQUENCE [LARGE SCALE GENOMIC DNA]</scope>
    <source>
        <strain evidence="2">LZ_2023a</strain>
        <tissue evidence="2">Muscle</tissue>
    </source>
</reference>
<protein>
    <submittedName>
        <fullName evidence="2">Uncharacterized protein</fullName>
    </submittedName>
</protein>
<dbReference type="Proteomes" id="UP001487740">
    <property type="component" value="Unassembled WGS sequence"/>
</dbReference>
<evidence type="ECO:0000256" key="1">
    <source>
        <dbReference type="SAM" id="SignalP"/>
    </source>
</evidence>
<organism evidence="2 3">
    <name type="scientific">Scylla paramamosain</name>
    <name type="common">Mud crab</name>
    <dbReference type="NCBI Taxonomy" id="85552"/>
    <lineage>
        <taxon>Eukaryota</taxon>
        <taxon>Metazoa</taxon>
        <taxon>Ecdysozoa</taxon>
        <taxon>Arthropoda</taxon>
        <taxon>Crustacea</taxon>
        <taxon>Multicrustacea</taxon>
        <taxon>Malacostraca</taxon>
        <taxon>Eumalacostraca</taxon>
        <taxon>Eucarida</taxon>
        <taxon>Decapoda</taxon>
        <taxon>Pleocyemata</taxon>
        <taxon>Brachyura</taxon>
        <taxon>Eubrachyura</taxon>
        <taxon>Portunoidea</taxon>
        <taxon>Portunidae</taxon>
        <taxon>Portuninae</taxon>
        <taxon>Scylla</taxon>
    </lineage>
</organism>
<keyword evidence="3" id="KW-1185">Reference proteome</keyword>